<feature type="domain" description="Polypeptide-transport-associated ShlB-type" evidence="6">
    <location>
        <begin position="57"/>
        <end position="132"/>
    </location>
</feature>
<dbReference type="InterPro" id="IPR051544">
    <property type="entry name" value="TPS_OM_transporter"/>
</dbReference>
<feature type="chain" id="PRO_5032522064" description="ShlB/FhaC/HecB family hemolysin secretion/activation protein" evidence="4">
    <location>
        <begin position="41"/>
        <end position="561"/>
    </location>
</feature>
<dbReference type="GO" id="GO:0008320">
    <property type="term" value="F:protein transmembrane transporter activity"/>
    <property type="evidence" value="ECO:0007669"/>
    <property type="project" value="TreeGrafter"/>
</dbReference>
<dbReference type="InterPro" id="IPR005565">
    <property type="entry name" value="Hemolysn_activator_HlyB_C"/>
</dbReference>
<gene>
    <name evidence="7" type="ORF">GCM10011487_62630</name>
</gene>
<accession>A0A829YN69</accession>
<evidence type="ECO:0008006" key="9">
    <source>
        <dbReference type="Google" id="ProtNLM"/>
    </source>
</evidence>
<keyword evidence="2" id="KW-0812">Transmembrane</keyword>
<organism evidence="7 8">
    <name type="scientific">Steroidobacter agaridevorans</name>
    <dbReference type="NCBI Taxonomy" id="2695856"/>
    <lineage>
        <taxon>Bacteria</taxon>
        <taxon>Pseudomonadati</taxon>
        <taxon>Pseudomonadota</taxon>
        <taxon>Gammaproteobacteria</taxon>
        <taxon>Steroidobacterales</taxon>
        <taxon>Steroidobacteraceae</taxon>
        <taxon>Steroidobacter</taxon>
    </lineage>
</organism>
<reference evidence="8" key="1">
    <citation type="submission" date="2020-01" db="EMBL/GenBank/DDBJ databases">
        <title>'Steroidobacter agaridevorans' sp. nov., agar-degrading bacteria isolated from rhizosphere soils.</title>
        <authorList>
            <person name="Ikenaga M."/>
            <person name="Kataoka M."/>
            <person name="Murouchi A."/>
            <person name="Katsuragi S."/>
            <person name="Sakai M."/>
        </authorList>
    </citation>
    <scope>NUCLEOTIDE SEQUENCE [LARGE SCALE GENOMIC DNA]</scope>
    <source>
        <strain evidence="8">YU21-B</strain>
    </source>
</reference>
<keyword evidence="1" id="KW-1134">Transmembrane beta strand</keyword>
<evidence type="ECO:0000313" key="8">
    <source>
        <dbReference type="Proteomes" id="UP000445000"/>
    </source>
</evidence>
<keyword evidence="8" id="KW-1185">Reference proteome</keyword>
<sequence length="561" mass="61907">MFEGHRMHKYISGAKNIRISFVSRGVQAAVLLALAGSALAQETTPADQQSVQSQAKFDVWEYRILGNSVLPRADIETLLYSNLGPAKTLDDVEVARAALEKAYRDRGYGTVFVDIPEQEVDEGIVRLQVTEGTIARVRVTGAKYFSNRAIRAAVPAAQPGAVPHLPTVQQQLTDLNAQTPDRSVVPVMKAGPRPGTVDLGLTVKDELPVHASVEMNNQFTSNTTELRAIAAISYDNLFDRLDSLAFQYQTSPEDMSEVSVFAGSYTTRLWDSQSKLAFFYIDSDSDIATVGDGGATISVLGKGQIFGTRYINPFHASAAATHVFIGSVEYKDFAESVLSEDLFRTPISYMNLSVGHTSAWRFEQQQVTLASSANFGFRGMSNNAEEFRDKRARGRPNYWMLRADTSYSRQLPWSLNFRVRGAGQYAIEPVISNEQFSIGGADGVRGYREAEQLGDIGFKTSAELGYAPIDMFAQRAQVGVFMFYDFGRMSRIDPLRNRDNVLIETPDQSFRSAGIGFDFNAFGFLSGALTWAYPLMSTPDADLDGTKEGDSRIHFSIRGSW</sequence>
<proteinExistence type="predicted"/>
<evidence type="ECO:0000256" key="3">
    <source>
        <dbReference type="ARBA" id="ARBA00023237"/>
    </source>
</evidence>
<keyword evidence="1" id="KW-0472">Membrane</keyword>
<evidence type="ECO:0000256" key="4">
    <source>
        <dbReference type="SAM" id="SignalP"/>
    </source>
</evidence>
<evidence type="ECO:0000313" key="7">
    <source>
        <dbReference type="EMBL" id="GFE84263.1"/>
    </source>
</evidence>
<dbReference type="Pfam" id="PF03865">
    <property type="entry name" value="ShlB"/>
    <property type="match status" value="1"/>
</dbReference>
<keyword evidence="4" id="KW-0732">Signal</keyword>
<evidence type="ECO:0000256" key="2">
    <source>
        <dbReference type="ARBA" id="ARBA00022692"/>
    </source>
</evidence>
<dbReference type="AlphaFoldDB" id="A0A829YN69"/>
<comment type="caution">
    <text evidence="7">The sequence shown here is derived from an EMBL/GenBank/DDBJ whole genome shotgun (WGS) entry which is preliminary data.</text>
</comment>
<evidence type="ECO:0000259" key="6">
    <source>
        <dbReference type="Pfam" id="PF08479"/>
    </source>
</evidence>
<dbReference type="GO" id="GO:0098046">
    <property type="term" value="C:type V protein secretion system complex"/>
    <property type="evidence" value="ECO:0007669"/>
    <property type="project" value="TreeGrafter"/>
</dbReference>
<evidence type="ECO:0000256" key="1">
    <source>
        <dbReference type="ARBA" id="ARBA00022452"/>
    </source>
</evidence>
<evidence type="ECO:0000259" key="5">
    <source>
        <dbReference type="Pfam" id="PF03865"/>
    </source>
</evidence>
<dbReference type="InterPro" id="IPR013686">
    <property type="entry name" value="Polypept-transport_assoc_ShlB"/>
</dbReference>
<keyword evidence="3" id="KW-0998">Cell outer membrane</keyword>
<dbReference type="Gene3D" id="2.40.160.50">
    <property type="entry name" value="membrane protein fhac: a member of the omp85/tpsb transporter family"/>
    <property type="match status" value="1"/>
</dbReference>
<feature type="domain" description="Haemolysin activator HlyB C-terminal" evidence="5">
    <location>
        <begin position="195"/>
        <end position="491"/>
    </location>
</feature>
<dbReference type="PANTHER" id="PTHR34597">
    <property type="entry name" value="SLR1661 PROTEIN"/>
    <property type="match status" value="1"/>
</dbReference>
<dbReference type="EMBL" id="BLJN01000008">
    <property type="protein sequence ID" value="GFE84263.1"/>
    <property type="molecule type" value="Genomic_DNA"/>
</dbReference>
<dbReference type="GO" id="GO:0046819">
    <property type="term" value="P:protein secretion by the type V secretion system"/>
    <property type="evidence" value="ECO:0007669"/>
    <property type="project" value="TreeGrafter"/>
</dbReference>
<dbReference type="Gene3D" id="3.10.20.310">
    <property type="entry name" value="membrane protein fhac"/>
    <property type="match status" value="1"/>
</dbReference>
<name>A0A829YN69_9GAMM</name>
<protein>
    <recommendedName>
        <fullName evidence="9">ShlB/FhaC/HecB family hemolysin secretion/activation protein</fullName>
    </recommendedName>
</protein>
<feature type="signal peptide" evidence="4">
    <location>
        <begin position="1"/>
        <end position="40"/>
    </location>
</feature>
<dbReference type="Pfam" id="PF08479">
    <property type="entry name" value="POTRA_2"/>
    <property type="match status" value="1"/>
</dbReference>
<dbReference type="Proteomes" id="UP000445000">
    <property type="component" value="Unassembled WGS sequence"/>
</dbReference>
<dbReference type="PANTHER" id="PTHR34597:SF6">
    <property type="entry name" value="BLR6126 PROTEIN"/>
    <property type="match status" value="1"/>
</dbReference>